<comment type="caution">
    <text evidence="2">The sequence shown here is derived from an EMBL/GenBank/DDBJ whole genome shotgun (WGS) entry which is preliminary data.</text>
</comment>
<reference evidence="2 3" key="1">
    <citation type="journal article" date="2018" name="Sci. Rep.">
        <title>Characterisation of pathogen-specific regions and novel effector candidates in Fusarium oxysporum f. sp. cepae.</title>
        <authorList>
            <person name="Armitage A.D."/>
            <person name="Taylor A."/>
            <person name="Sobczyk M.K."/>
            <person name="Baxter L."/>
            <person name="Greenfield B.P."/>
            <person name="Bates H.J."/>
            <person name="Wilson F."/>
            <person name="Jackson A.C."/>
            <person name="Ott S."/>
            <person name="Harrison R.J."/>
            <person name="Clarkson J.P."/>
        </authorList>
    </citation>
    <scope>NUCLEOTIDE SEQUENCE [LARGE SCALE GENOMIC DNA]</scope>
    <source>
        <strain evidence="2 3">FoC_Fus2</strain>
    </source>
</reference>
<gene>
    <name evidence="2" type="ORF">BFJ65_g16985</name>
</gene>
<evidence type="ECO:0000313" key="2">
    <source>
        <dbReference type="EMBL" id="RKK08325.1"/>
    </source>
</evidence>
<evidence type="ECO:0000256" key="1">
    <source>
        <dbReference type="SAM" id="MobiDB-lite"/>
    </source>
</evidence>
<organism evidence="2 3">
    <name type="scientific">Fusarium oxysporum f. sp. cepae</name>
    <dbReference type="NCBI Taxonomy" id="396571"/>
    <lineage>
        <taxon>Eukaryota</taxon>
        <taxon>Fungi</taxon>
        <taxon>Dikarya</taxon>
        <taxon>Ascomycota</taxon>
        <taxon>Pezizomycotina</taxon>
        <taxon>Sordariomycetes</taxon>
        <taxon>Hypocreomycetidae</taxon>
        <taxon>Hypocreales</taxon>
        <taxon>Nectriaceae</taxon>
        <taxon>Fusarium</taxon>
        <taxon>Fusarium oxysporum species complex</taxon>
    </lineage>
</organism>
<protein>
    <submittedName>
        <fullName evidence="2">Uncharacterized protein</fullName>
    </submittedName>
</protein>
<name>A0A3L6MV74_FUSOX</name>
<dbReference type="Proteomes" id="UP000270866">
    <property type="component" value="Unassembled WGS sequence"/>
</dbReference>
<dbReference type="EMBL" id="MRCU01000014">
    <property type="protein sequence ID" value="RKK08325.1"/>
    <property type="molecule type" value="Genomic_DNA"/>
</dbReference>
<dbReference type="AlphaFoldDB" id="A0A3L6MV74"/>
<proteinExistence type="predicted"/>
<evidence type="ECO:0000313" key="3">
    <source>
        <dbReference type="Proteomes" id="UP000270866"/>
    </source>
</evidence>
<feature type="region of interest" description="Disordered" evidence="1">
    <location>
        <begin position="258"/>
        <end position="278"/>
    </location>
</feature>
<accession>A0A3L6MV74</accession>
<sequence>METLLLLPDGQRMMPEIFGEGGTFERGKTFGPLHVNYGKEVIRKGESMSYGPKSKFVCLDLPRMVVCTGSSQSTETNSEPDFLYIDGNAVALNLYVPEGFASVLTVKPRNFYLAIWSMDDPPICVAVFKIKYDEPSSQTSTEYLRSRLTYNVTQDEGRSRDDEKKGQMATHKVAPVQEKIALVSYPTGGHIDGHTQDTWHGNIFNRAEGCYVFVHNDKTQIFEICLSQEMVADLEIEKNPKSYNATWRMLVLRSDGSDQSSRVVPSFEGSFQKSTKTG</sequence>